<keyword evidence="3" id="KW-1185">Reference proteome</keyword>
<evidence type="ECO:0000313" key="2">
    <source>
        <dbReference type="EMBL" id="MEF3835696.1"/>
    </source>
</evidence>
<feature type="domain" description="Ig-like" evidence="1">
    <location>
        <begin position="127"/>
        <end position="226"/>
    </location>
</feature>
<dbReference type="Proteomes" id="UP001337305">
    <property type="component" value="Unassembled WGS sequence"/>
</dbReference>
<evidence type="ECO:0000259" key="1">
    <source>
        <dbReference type="PROSITE" id="PS50835"/>
    </source>
</evidence>
<organism evidence="2 3">
    <name type="scientific">Flavivirga spongiicola</name>
    <dbReference type="NCBI Taxonomy" id="421621"/>
    <lineage>
        <taxon>Bacteria</taxon>
        <taxon>Pseudomonadati</taxon>
        <taxon>Bacteroidota</taxon>
        <taxon>Flavobacteriia</taxon>
        <taxon>Flavobacteriales</taxon>
        <taxon>Flavobacteriaceae</taxon>
        <taxon>Flavivirga</taxon>
    </lineage>
</organism>
<proteinExistence type="predicted"/>
<name>A0ABU7XZB5_9FLAO</name>
<reference evidence="2 3" key="1">
    <citation type="submission" date="2022-09" db="EMBL/GenBank/DDBJ databases">
        <title>Genome sequencing of Flavivirga sp. MEBiC05379.</title>
        <authorList>
            <person name="Oh H.-M."/>
            <person name="Kwon K.K."/>
            <person name="Park M.J."/>
            <person name="Yang S.-H."/>
        </authorList>
    </citation>
    <scope>NUCLEOTIDE SEQUENCE [LARGE SCALE GENOMIC DNA]</scope>
    <source>
        <strain evidence="2 3">MEBiC05379</strain>
    </source>
</reference>
<protein>
    <submittedName>
        <fullName evidence="2">Gliding motility-associated C-terminal domain-containing protein</fullName>
    </submittedName>
</protein>
<evidence type="ECO:0000313" key="3">
    <source>
        <dbReference type="Proteomes" id="UP001337305"/>
    </source>
</evidence>
<dbReference type="InterPro" id="IPR007110">
    <property type="entry name" value="Ig-like_dom"/>
</dbReference>
<dbReference type="EMBL" id="JAODOP010000004">
    <property type="protein sequence ID" value="MEF3835696.1"/>
    <property type="molecule type" value="Genomic_DNA"/>
</dbReference>
<dbReference type="InterPro" id="IPR013783">
    <property type="entry name" value="Ig-like_fold"/>
</dbReference>
<gene>
    <name evidence="2" type="ORF">N1F79_21405</name>
</gene>
<dbReference type="Gene3D" id="2.60.40.10">
    <property type="entry name" value="Immunoglobulins"/>
    <property type="match status" value="1"/>
</dbReference>
<sequence length="480" mass="51492">MRNFTIINIVVVVLLLLSGHISAQIVHPPGLQFSAACASPSFNSYNVSVNFEAALINPSNQFVLELSNETGDFSTPIVLFTSAAGAITVSGTLINFSVPTDIAGEAFKVRVKSTDPVATSSGSIAFPAYYKIQDTPFTINDLNSTGVYCSGGSYLLTIDNPGTGDNDSPLQYPSLTFNWFKETSPTTSDFVASGASLEVSEPGTYFVETNYGTCSSNSFSNRVTVSQASSGGTSNISSSLGNPFCSSQGLTTLTATSGASYQWFKDGNEIIDAINRTYETNESGVYSVNVTLGSCSTSASIDLDANQFTSSIDIPEAPVMNLLPASGTLTVTVTDTATNPEYEWYLNETLITGAINNTYEATQVGRYKAVIKQTAGCISSKEYLFEIQETFPDVPNIPNLISPNGDGINDTWVIPQAYISGTNTKITLISSQGEIVFQTNDYQNNWPVEALDFKDVNPVYYYIITTETQQTKKGSITVIK</sequence>
<comment type="caution">
    <text evidence="2">The sequence shown here is derived from an EMBL/GenBank/DDBJ whole genome shotgun (WGS) entry which is preliminary data.</text>
</comment>
<accession>A0ABU7XZB5</accession>
<dbReference type="PROSITE" id="PS50835">
    <property type="entry name" value="IG_LIKE"/>
    <property type="match status" value="1"/>
</dbReference>
<dbReference type="Pfam" id="PF13585">
    <property type="entry name" value="CHU_C"/>
    <property type="match status" value="1"/>
</dbReference>
<dbReference type="RefSeq" id="WP_303307976.1">
    <property type="nucleotide sequence ID" value="NZ_JAODOP010000004.1"/>
</dbReference>